<evidence type="ECO:0000313" key="3">
    <source>
        <dbReference type="Proteomes" id="UP000053660"/>
    </source>
</evidence>
<proteinExistence type="predicted"/>
<feature type="domain" description="Tc1-like transposase DDE" evidence="1">
    <location>
        <begin position="19"/>
        <end position="162"/>
    </location>
</feature>
<organism evidence="2 3">
    <name type="scientific">Oesophagostomum dentatum</name>
    <name type="common">Nodular worm</name>
    <dbReference type="NCBI Taxonomy" id="61180"/>
    <lineage>
        <taxon>Eukaryota</taxon>
        <taxon>Metazoa</taxon>
        <taxon>Ecdysozoa</taxon>
        <taxon>Nematoda</taxon>
        <taxon>Chromadorea</taxon>
        <taxon>Rhabditida</taxon>
        <taxon>Rhabditina</taxon>
        <taxon>Rhabditomorpha</taxon>
        <taxon>Strongyloidea</taxon>
        <taxon>Strongylidae</taxon>
        <taxon>Oesophagostomum</taxon>
    </lineage>
</organism>
<dbReference type="Proteomes" id="UP000053660">
    <property type="component" value="Unassembled WGS sequence"/>
</dbReference>
<reference evidence="2 3" key="1">
    <citation type="submission" date="2014-03" db="EMBL/GenBank/DDBJ databases">
        <title>Draft genome of the hookworm Oesophagostomum dentatum.</title>
        <authorList>
            <person name="Mitreva M."/>
        </authorList>
    </citation>
    <scope>NUCLEOTIDE SEQUENCE [LARGE SCALE GENOMIC DNA]</scope>
    <source>
        <strain evidence="2 3">OD-Hann</strain>
    </source>
</reference>
<evidence type="ECO:0000259" key="1">
    <source>
        <dbReference type="Pfam" id="PF13358"/>
    </source>
</evidence>
<dbReference type="AlphaFoldDB" id="A0A0B1S5H1"/>
<evidence type="ECO:0000313" key="2">
    <source>
        <dbReference type="EMBL" id="KHJ78485.1"/>
    </source>
</evidence>
<accession>A0A0B1S5H1</accession>
<sequence length="186" mass="21532">MINASPNIQREAMWKAPRLFSDKKKLNLDGPGGSKFYWRDLRRSPVQFSRRNFGGDSVMVWGAFSNECALILAFVSNRMNSEKYQNVLESHLLPFLGERRIEAFVFQQDNATIHVSSATKSWLWRDNINTLDWPACSPDLNPIENLWGIIVRRIYANNRQFNTNLIGSMRLRLLEVGTHHGESIDY</sequence>
<name>A0A0B1S5H1_OESDE</name>
<dbReference type="InterPro" id="IPR038717">
    <property type="entry name" value="Tc1-like_DDE_dom"/>
</dbReference>
<gene>
    <name evidence="2" type="ORF">OESDEN_21894</name>
</gene>
<dbReference type="InterPro" id="IPR052338">
    <property type="entry name" value="Transposase_5"/>
</dbReference>
<dbReference type="InterPro" id="IPR036397">
    <property type="entry name" value="RNaseH_sf"/>
</dbReference>
<dbReference type="EMBL" id="KN609728">
    <property type="protein sequence ID" value="KHJ78485.1"/>
    <property type="molecule type" value="Genomic_DNA"/>
</dbReference>
<dbReference type="OrthoDB" id="106945at2759"/>
<dbReference type="PANTHER" id="PTHR23022:SF129">
    <property type="entry name" value="TRANSPOSABLE ELEMENT TC3 TRANSPOSASE"/>
    <property type="match status" value="1"/>
</dbReference>
<dbReference type="GO" id="GO:0003676">
    <property type="term" value="F:nucleic acid binding"/>
    <property type="evidence" value="ECO:0007669"/>
    <property type="project" value="InterPro"/>
</dbReference>
<dbReference type="Pfam" id="PF13358">
    <property type="entry name" value="DDE_3"/>
    <property type="match status" value="1"/>
</dbReference>
<protein>
    <recommendedName>
        <fullName evidence="1">Tc1-like transposase DDE domain-containing protein</fullName>
    </recommendedName>
</protein>
<dbReference type="Gene3D" id="3.30.420.10">
    <property type="entry name" value="Ribonuclease H-like superfamily/Ribonuclease H"/>
    <property type="match status" value="1"/>
</dbReference>
<dbReference type="PANTHER" id="PTHR23022">
    <property type="entry name" value="TRANSPOSABLE ELEMENT-RELATED"/>
    <property type="match status" value="1"/>
</dbReference>
<keyword evidence="3" id="KW-1185">Reference proteome</keyword>